<organism evidence="1 2">
    <name type="scientific">Ixodes persulcatus</name>
    <name type="common">Taiga tick</name>
    <dbReference type="NCBI Taxonomy" id="34615"/>
    <lineage>
        <taxon>Eukaryota</taxon>
        <taxon>Metazoa</taxon>
        <taxon>Ecdysozoa</taxon>
        <taxon>Arthropoda</taxon>
        <taxon>Chelicerata</taxon>
        <taxon>Arachnida</taxon>
        <taxon>Acari</taxon>
        <taxon>Parasitiformes</taxon>
        <taxon>Ixodida</taxon>
        <taxon>Ixodoidea</taxon>
        <taxon>Ixodidae</taxon>
        <taxon>Ixodinae</taxon>
        <taxon>Ixodes</taxon>
    </lineage>
</organism>
<dbReference type="EMBL" id="JABSTQ010010319">
    <property type="protein sequence ID" value="KAG0421790.1"/>
    <property type="molecule type" value="Genomic_DNA"/>
</dbReference>
<gene>
    <name evidence="1" type="ORF">HPB47_002346</name>
</gene>
<dbReference type="Proteomes" id="UP000805193">
    <property type="component" value="Unassembled WGS sequence"/>
</dbReference>
<proteinExistence type="predicted"/>
<evidence type="ECO:0000313" key="2">
    <source>
        <dbReference type="Proteomes" id="UP000805193"/>
    </source>
</evidence>
<name>A0AC60PLH0_IXOPE</name>
<reference evidence="1 2" key="1">
    <citation type="journal article" date="2020" name="Cell">
        <title>Large-Scale Comparative Analyses of Tick Genomes Elucidate Their Genetic Diversity and Vector Capacities.</title>
        <authorList>
            <consortium name="Tick Genome and Microbiome Consortium (TIGMIC)"/>
            <person name="Jia N."/>
            <person name="Wang J."/>
            <person name="Shi W."/>
            <person name="Du L."/>
            <person name="Sun Y."/>
            <person name="Zhan W."/>
            <person name="Jiang J.F."/>
            <person name="Wang Q."/>
            <person name="Zhang B."/>
            <person name="Ji P."/>
            <person name="Bell-Sakyi L."/>
            <person name="Cui X.M."/>
            <person name="Yuan T.T."/>
            <person name="Jiang B.G."/>
            <person name="Yang W.F."/>
            <person name="Lam T.T."/>
            <person name="Chang Q.C."/>
            <person name="Ding S.J."/>
            <person name="Wang X.J."/>
            <person name="Zhu J.G."/>
            <person name="Ruan X.D."/>
            <person name="Zhao L."/>
            <person name="Wei J.T."/>
            <person name="Ye R.Z."/>
            <person name="Que T.C."/>
            <person name="Du C.H."/>
            <person name="Zhou Y.H."/>
            <person name="Cheng J.X."/>
            <person name="Dai P.F."/>
            <person name="Guo W.B."/>
            <person name="Han X.H."/>
            <person name="Huang E.J."/>
            <person name="Li L.F."/>
            <person name="Wei W."/>
            <person name="Gao Y.C."/>
            <person name="Liu J.Z."/>
            <person name="Shao H.Z."/>
            <person name="Wang X."/>
            <person name="Wang C.C."/>
            <person name="Yang T.C."/>
            <person name="Huo Q.B."/>
            <person name="Li W."/>
            <person name="Chen H.Y."/>
            <person name="Chen S.E."/>
            <person name="Zhou L.G."/>
            <person name="Ni X.B."/>
            <person name="Tian J.H."/>
            <person name="Sheng Y."/>
            <person name="Liu T."/>
            <person name="Pan Y.S."/>
            <person name="Xia L.Y."/>
            <person name="Li J."/>
            <person name="Zhao F."/>
            <person name="Cao W.C."/>
        </authorList>
    </citation>
    <scope>NUCLEOTIDE SEQUENCE [LARGE SCALE GENOMIC DNA]</scope>
    <source>
        <strain evidence="1">Iper-2018</strain>
    </source>
</reference>
<accession>A0AC60PLH0</accession>
<sequence length="128" mass="14665">MFRFHVFYSRTPQHHLNPIDLQRPSPKMELARNLTRATRYLPSSGRASQRQFPRRCQDPSANGVPRTATVTQSEEEGMLCIIRATCRRFVELPSAPLGRSRRAAVPPPRHPEIGLPEPPRCEQAWIVK</sequence>
<protein>
    <submittedName>
        <fullName evidence="1">Uncharacterized protein</fullName>
    </submittedName>
</protein>
<evidence type="ECO:0000313" key="1">
    <source>
        <dbReference type="EMBL" id="KAG0421790.1"/>
    </source>
</evidence>
<keyword evidence="2" id="KW-1185">Reference proteome</keyword>
<comment type="caution">
    <text evidence="1">The sequence shown here is derived from an EMBL/GenBank/DDBJ whole genome shotgun (WGS) entry which is preliminary data.</text>
</comment>